<proteinExistence type="predicted"/>
<evidence type="ECO:0000313" key="1">
    <source>
        <dbReference type="EMBL" id="AHA69641.1"/>
    </source>
</evidence>
<dbReference type="EMBL" id="CP005935">
    <property type="protein sequence ID" value="AHA69641.1"/>
    <property type="molecule type" value="Genomic_DNA"/>
</dbReference>
<reference evidence="1 2" key="1">
    <citation type="submission" date="2013-05" db="EMBL/GenBank/DDBJ databases">
        <title>Complete genome sequence of Bacillus thuringiensis YBT-1518, a typical strain with high toxicity to nematode.</title>
        <authorList>
            <person name="Wang P."/>
            <person name="Zhang C."/>
            <person name="Guo M."/>
            <person name="Guo S."/>
            <person name="Zhu Y."/>
            <person name="Zheng J."/>
            <person name="Zhu L."/>
            <person name="Ruan L."/>
            <person name="Peng D."/>
            <person name="Sun M."/>
        </authorList>
    </citation>
    <scope>NUCLEOTIDE SEQUENCE [LARGE SCALE GENOMIC DNA]</scope>
    <source>
        <strain evidence="1 2">YBT-1518</strain>
    </source>
</reference>
<sequence length="211" mass="23745">MRKQIAMLTVTGALFSTVLVPFSDVQASENTKKTVANHSEAIQPQFISNESKVPYKEPIQPQIIEGESKSPFKDPDMSMDQNGTLMIQDGGEKVIISEGTYNWRWLGSYDGDNVAWSTFDKHMSSALMAGLGGSIAGIIVNTFAKGVAGYITGQLINNIHKNANEKIWFTVHKFYDYDAVNVYVKYRVWVYSSPSRERSSIIKFYEEIHRT</sequence>
<dbReference type="AlphaFoldDB" id="A0A9W3K8N5"/>
<dbReference type="RefSeq" id="WP_023520961.1">
    <property type="nucleotide sequence ID" value="NC_022873.1"/>
</dbReference>
<gene>
    <name evidence="1" type="ORF">YBT1518_02075</name>
</gene>
<dbReference type="KEGG" id="bthu:YBT1518_02075"/>
<evidence type="ECO:0000313" key="2">
    <source>
        <dbReference type="Proteomes" id="UP000018566"/>
    </source>
</evidence>
<dbReference type="Proteomes" id="UP000018566">
    <property type="component" value="Chromosome"/>
</dbReference>
<organism evidence="1 2">
    <name type="scientific">Bacillus thuringiensis YBT-1518</name>
    <dbReference type="NCBI Taxonomy" id="529122"/>
    <lineage>
        <taxon>Bacteria</taxon>
        <taxon>Bacillati</taxon>
        <taxon>Bacillota</taxon>
        <taxon>Bacilli</taxon>
        <taxon>Bacillales</taxon>
        <taxon>Bacillaceae</taxon>
        <taxon>Bacillus</taxon>
        <taxon>Bacillus cereus group</taxon>
    </lineage>
</organism>
<protein>
    <submittedName>
        <fullName evidence="1">Uncharacterized protein</fullName>
    </submittedName>
</protein>
<name>A0A9W3K8N5_BACTU</name>
<accession>A0A9W3K8N5</accession>